<dbReference type="WBParaSite" id="PS1159_v2.g10087.t1">
    <property type="protein sequence ID" value="PS1159_v2.g10087.t1"/>
    <property type="gene ID" value="PS1159_v2.g10087"/>
</dbReference>
<evidence type="ECO:0000313" key="1">
    <source>
        <dbReference type="Proteomes" id="UP000887580"/>
    </source>
</evidence>
<accession>A0AC35ER14</accession>
<organism evidence="1 2">
    <name type="scientific">Panagrolaimus sp. PS1159</name>
    <dbReference type="NCBI Taxonomy" id="55785"/>
    <lineage>
        <taxon>Eukaryota</taxon>
        <taxon>Metazoa</taxon>
        <taxon>Ecdysozoa</taxon>
        <taxon>Nematoda</taxon>
        <taxon>Chromadorea</taxon>
        <taxon>Rhabditida</taxon>
        <taxon>Tylenchina</taxon>
        <taxon>Panagrolaimomorpha</taxon>
        <taxon>Panagrolaimoidea</taxon>
        <taxon>Panagrolaimidae</taxon>
        <taxon>Panagrolaimus</taxon>
    </lineage>
</organism>
<dbReference type="Proteomes" id="UP000887580">
    <property type="component" value="Unplaced"/>
</dbReference>
<sequence>MPGPQDRILEIKRYCTQAISPYFCTYGFTSNILSYAMEKVDHIMGVTCSTFSITEKRLQHTLFIMMEYSVRQILIYDISHRDSPLTREQIDEIFEKQKLQFQEWNKRKKRREINHSAPFPEPQLKFSKKMITKDEFLLTKNRNKSFKIDNTDNGNQYSNLNLNQINKYPILNSVQSNSKSYIDKNYDSTIPNHEKAKLNTWNKFPSYFTTRENKTVEEEIKKKLKKSDSSNTKNDSTLSLHIKAYENSIKSVAFDSICNKNGELKKKKLSLNKQHFPGSFIHNSFEFPRQQEEDQRTESEVMEFKANQKLLDPNRPIESKNDQVSNAIVKSFPAQIPNITVESCAQFHQRQQDSDIQQPPSVSFCL</sequence>
<protein>
    <submittedName>
        <fullName evidence="2">Uncharacterized protein</fullName>
    </submittedName>
</protein>
<name>A0AC35ER14_9BILA</name>
<evidence type="ECO:0000313" key="2">
    <source>
        <dbReference type="WBParaSite" id="PS1159_v2.g10087.t1"/>
    </source>
</evidence>
<reference evidence="2" key="1">
    <citation type="submission" date="2022-11" db="UniProtKB">
        <authorList>
            <consortium name="WormBaseParasite"/>
        </authorList>
    </citation>
    <scope>IDENTIFICATION</scope>
</reference>
<proteinExistence type="predicted"/>